<gene>
    <name evidence="1" type="ORF">MALGJ_00250</name>
</gene>
<comment type="caution">
    <text evidence="1">The sequence shown here is derived from an EMBL/GenBank/DDBJ whole genome shotgun (WGS) entry which is preliminary data.</text>
</comment>
<protein>
    <submittedName>
        <fullName evidence="1">Uncharacterized protein</fullName>
    </submittedName>
</protein>
<dbReference type="EMBL" id="BLKY01000001">
    <property type="protein sequence ID" value="GFG83349.1"/>
    <property type="molecule type" value="Genomic_DNA"/>
</dbReference>
<dbReference type="InterPro" id="IPR053860">
    <property type="entry name" value="DUF6932"/>
</dbReference>
<evidence type="ECO:0000313" key="2">
    <source>
        <dbReference type="Proteomes" id="UP000465305"/>
    </source>
</evidence>
<name>A0A7I9Y3V4_MYCAL</name>
<reference evidence="1 2" key="1">
    <citation type="journal article" date="2019" name="Emerg. Microbes Infect.">
        <title>Comprehensive subspecies identification of 175 nontuberculous mycobacteria species based on 7547 genomic profiles.</title>
        <authorList>
            <person name="Matsumoto Y."/>
            <person name="Kinjo T."/>
            <person name="Motooka D."/>
            <person name="Nabeya D."/>
            <person name="Jung N."/>
            <person name="Uechi K."/>
            <person name="Horii T."/>
            <person name="Iida T."/>
            <person name="Fujita J."/>
            <person name="Nakamura S."/>
        </authorList>
    </citation>
    <scope>NUCLEOTIDE SEQUENCE [LARGE SCALE GENOMIC DNA]</scope>
    <source>
        <strain evidence="1 2">JCM 30723</strain>
    </source>
</reference>
<evidence type="ECO:0000313" key="1">
    <source>
        <dbReference type="EMBL" id="GFG83349.1"/>
    </source>
</evidence>
<dbReference type="RefSeq" id="WP_371869073.1">
    <property type="nucleotide sequence ID" value="NZ_BLKY01000001.1"/>
</dbReference>
<sequence>MTLPPCDGTFAALPYRDAPYPATLNEIEAHFVDAAPESTRHRRALIMRALRLHVDIVTTLASKHGTAVRIFLDGGFITWKPKAPRDADLVVLVPLPRTRISCNHPYSRCGRCQRSVPHWGKAVGRCTRRFSGRASGSQTAT</sequence>
<accession>A0A7I9Y3V4</accession>
<organism evidence="1 2">
    <name type="scientific">Mycolicibacter algericus</name>
    <name type="common">Mycobacterium algericum</name>
    <dbReference type="NCBI Taxonomy" id="1288388"/>
    <lineage>
        <taxon>Bacteria</taxon>
        <taxon>Bacillati</taxon>
        <taxon>Actinomycetota</taxon>
        <taxon>Actinomycetes</taxon>
        <taxon>Mycobacteriales</taxon>
        <taxon>Mycobacteriaceae</taxon>
        <taxon>Mycolicibacter</taxon>
    </lineage>
</organism>
<dbReference type="Pfam" id="PF22014">
    <property type="entry name" value="DUF6932"/>
    <property type="match status" value="1"/>
</dbReference>
<dbReference type="Proteomes" id="UP000465305">
    <property type="component" value="Unassembled WGS sequence"/>
</dbReference>
<proteinExistence type="predicted"/>
<dbReference type="AlphaFoldDB" id="A0A7I9Y3V4"/>